<dbReference type="EMBL" id="MWIO01000010">
    <property type="protein sequence ID" value="THD09279.1"/>
    <property type="molecule type" value="Genomic_DNA"/>
</dbReference>
<feature type="chain" id="PRO_5021001085" description="Glycoside hydrolase family 5 domain-containing protein" evidence="1">
    <location>
        <begin position="21"/>
        <end position="361"/>
    </location>
</feature>
<evidence type="ECO:0000313" key="3">
    <source>
        <dbReference type="Proteomes" id="UP000306317"/>
    </source>
</evidence>
<evidence type="ECO:0008006" key="4">
    <source>
        <dbReference type="Google" id="ProtNLM"/>
    </source>
</evidence>
<accession>A0A4S3KKM4</accession>
<reference evidence="2 3" key="1">
    <citation type="submission" date="2017-02" db="EMBL/GenBank/DDBJ databases">
        <title>Whole genome sequencing of Rhodanobacter lindaniclasticus DSM 17932.</title>
        <authorList>
            <person name="Kumar S."/>
            <person name="Patil P."/>
            <person name="Patil P.B."/>
        </authorList>
    </citation>
    <scope>NUCLEOTIDE SEQUENCE [LARGE SCALE GENOMIC DNA]</scope>
    <source>
        <strain evidence="2 3">DSM 17932</strain>
    </source>
</reference>
<sequence>MLAPFGALALLLFVTAPASAGCPKLLMFDGTNFHTQATDEQAAYWGDTVGVQGFFVNRVMASWQDDVGTRTDSKLWRQLGLFQSIYARHGVADNFIKVALYKPIDWRDGDALKQVVRNFSHAAALARHAGLKGIAIDLEPYEPTWVDSGELSATVQAEASAIAEAMRTAYPQMTLVVIKDALHQNYPHTPLDELVSKFGTDPGPSRHFWHGGYALAIPFLHGLLSADWAHVVVATEVTYDGADMAAPVRQTQRNYEVFMGAEQAGRSGLSVAPGLWPLGHSYTDKSARDTPPAFAEHLRSAYSAAKDYVWIYGYGSAWQTDGPYGEAPVTPDFPQYTAAIHAMRASCTTRAADPHMRRQAR</sequence>
<keyword evidence="1" id="KW-0732">Signal</keyword>
<keyword evidence="3" id="KW-1185">Reference proteome</keyword>
<evidence type="ECO:0000313" key="2">
    <source>
        <dbReference type="EMBL" id="THD09279.1"/>
    </source>
</evidence>
<feature type="signal peptide" evidence="1">
    <location>
        <begin position="1"/>
        <end position="20"/>
    </location>
</feature>
<organism evidence="2 3">
    <name type="scientific">Rhodanobacter lindaniclasticus</name>
    <dbReference type="NCBI Taxonomy" id="75310"/>
    <lineage>
        <taxon>Bacteria</taxon>
        <taxon>Pseudomonadati</taxon>
        <taxon>Pseudomonadota</taxon>
        <taxon>Gammaproteobacteria</taxon>
        <taxon>Lysobacterales</taxon>
        <taxon>Rhodanobacteraceae</taxon>
        <taxon>Rhodanobacter</taxon>
    </lineage>
</organism>
<protein>
    <recommendedName>
        <fullName evidence="4">Glycoside hydrolase family 5 domain-containing protein</fullName>
    </recommendedName>
</protein>
<comment type="caution">
    <text evidence="2">The sequence shown here is derived from an EMBL/GenBank/DDBJ whole genome shotgun (WGS) entry which is preliminary data.</text>
</comment>
<proteinExistence type="predicted"/>
<evidence type="ECO:0000256" key="1">
    <source>
        <dbReference type="SAM" id="SignalP"/>
    </source>
</evidence>
<gene>
    <name evidence="2" type="ORF">B1991_02960</name>
</gene>
<dbReference type="AlphaFoldDB" id="A0A4S3KKM4"/>
<dbReference type="Proteomes" id="UP000306317">
    <property type="component" value="Unassembled WGS sequence"/>
</dbReference>
<name>A0A4S3KKM4_9GAMM</name>